<dbReference type="AlphaFoldDB" id="A0A5C4MT27"/>
<keyword evidence="2" id="KW-0479">Metal-binding</keyword>
<comment type="caution">
    <text evidence="7">The sequence shown here is derived from an EMBL/GenBank/DDBJ whole genome shotgun (WGS) entry which is preliminary data.</text>
</comment>
<keyword evidence="3 7" id="KW-0378">Hydrolase</keyword>
<name>A0A5C4MT27_9RHOB</name>
<evidence type="ECO:0000259" key="6">
    <source>
        <dbReference type="SMART" id="SM00849"/>
    </source>
</evidence>
<protein>
    <submittedName>
        <fullName evidence="7">MBL fold metallo-hydrolase</fullName>
    </submittedName>
</protein>
<gene>
    <name evidence="7" type="ORF">FHG66_12685</name>
</gene>
<dbReference type="InterPro" id="IPR006311">
    <property type="entry name" value="TAT_signal"/>
</dbReference>
<evidence type="ECO:0000256" key="5">
    <source>
        <dbReference type="SAM" id="SignalP"/>
    </source>
</evidence>
<dbReference type="Pfam" id="PF00753">
    <property type="entry name" value="Lactamase_B"/>
    <property type="match status" value="1"/>
</dbReference>
<reference evidence="7 8" key="1">
    <citation type="submission" date="2019-06" db="EMBL/GenBank/DDBJ databases">
        <title>YIM 131921 draft genome.</title>
        <authorList>
            <person name="Jiang L."/>
        </authorList>
    </citation>
    <scope>NUCLEOTIDE SEQUENCE [LARGE SCALE GENOMIC DNA]</scope>
    <source>
        <strain evidence="7 8">YIM 131921</strain>
    </source>
</reference>
<organism evidence="7 8">
    <name type="scientific">Rubellimicrobium rubrum</name>
    <dbReference type="NCBI Taxonomy" id="2585369"/>
    <lineage>
        <taxon>Bacteria</taxon>
        <taxon>Pseudomonadati</taxon>
        <taxon>Pseudomonadota</taxon>
        <taxon>Alphaproteobacteria</taxon>
        <taxon>Rhodobacterales</taxon>
        <taxon>Roseobacteraceae</taxon>
        <taxon>Rubellimicrobium</taxon>
    </lineage>
</organism>
<dbReference type="PANTHER" id="PTHR42978">
    <property type="entry name" value="QUORUM-QUENCHING LACTONASE YTNP-RELATED-RELATED"/>
    <property type="match status" value="1"/>
</dbReference>
<evidence type="ECO:0000256" key="2">
    <source>
        <dbReference type="ARBA" id="ARBA00022723"/>
    </source>
</evidence>
<dbReference type="OrthoDB" id="9773738at2"/>
<evidence type="ECO:0000256" key="4">
    <source>
        <dbReference type="ARBA" id="ARBA00022833"/>
    </source>
</evidence>
<dbReference type="EMBL" id="VDFU01000014">
    <property type="protein sequence ID" value="TNC49015.1"/>
    <property type="molecule type" value="Genomic_DNA"/>
</dbReference>
<feature type="signal peptide" evidence="5">
    <location>
        <begin position="1"/>
        <end position="30"/>
    </location>
</feature>
<comment type="similarity">
    <text evidence="1">Belongs to the metallo-beta-lactamase superfamily.</text>
</comment>
<dbReference type="CDD" id="cd07720">
    <property type="entry name" value="OPHC2-like_MBL-fold"/>
    <property type="match status" value="1"/>
</dbReference>
<evidence type="ECO:0000256" key="3">
    <source>
        <dbReference type="ARBA" id="ARBA00022801"/>
    </source>
</evidence>
<accession>A0A5C4MT27</accession>
<dbReference type="Gene3D" id="3.60.15.10">
    <property type="entry name" value="Ribonuclease Z/Hydroxyacylglutathione hydrolase-like"/>
    <property type="match status" value="1"/>
</dbReference>
<feature type="domain" description="Metallo-beta-lactamase" evidence="6">
    <location>
        <begin position="100"/>
        <end position="286"/>
    </location>
</feature>
<sequence>MTLSRRRLMIAGAAVPLAAPYLLRARPAVAQDDHGHGASAAAPFPLHRVFNLGDMQLTVLLAGGGQQENPHEIFGLNVDDATFEQVSQENFIPSDRTVGFMQPTLVTAGENRILFDTGMVAGGLVAAMQDGGLTPADVTHVVLTHMHPDHIGGLTDDAGAPTFPNAAYVAGRVEFDAWAAQNNEMFEAKVRPFEGAMTFVAEGDEVAPGITAMETFGHTPGHMAFMLASGDRSLLMTGDVVNHYVWSMQHPDWEVQYDMDKPAAAETRKRVLGMLATDRVPMMGYHMPAPGVGFVEAMGDGFRWVPATYQFM</sequence>
<keyword evidence="4" id="KW-0862">Zinc</keyword>
<dbReference type="PANTHER" id="PTHR42978:SF6">
    <property type="entry name" value="QUORUM-QUENCHING LACTONASE YTNP-RELATED"/>
    <property type="match status" value="1"/>
</dbReference>
<dbReference type="InterPro" id="IPR051013">
    <property type="entry name" value="MBL_superfamily_lactonases"/>
</dbReference>
<evidence type="ECO:0000256" key="1">
    <source>
        <dbReference type="ARBA" id="ARBA00007749"/>
    </source>
</evidence>
<evidence type="ECO:0000313" key="7">
    <source>
        <dbReference type="EMBL" id="TNC49015.1"/>
    </source>
</evidence>
<dbReference type="InterPro" id="IPR036866">
    <property type="entry name" value="RibonucZ/Hydroxyglut_hydro"/>
</dbReference>
<feature type="chain" id="PRO_5023031040" evidence="5">
    <location>
        <begin position="31"/>
        <end position="312"/>
    </location>
</feature>
<dbReference type="InterPro" id="IPR001279">
    <property type="entry name" value="Metallo-B-lactamas"/>
</dbReference>
<dbReference type="PROSITE" id="PS51318">
    <property type="entry name" value="TAT"/>
    <property type="match status" value="1"/>
</dbReference>
<keyword evidence="5" id="KW-0732">Signal</keyword>
<dbReference type="Proteomes" id="UP000305887">
    <property type="component" value="Unassembled WGS sequence"/>
</dbReference>
<dbReference type="GO" id="GO:0046872">
    <property type="term" value="F:metal ion binding"/>
    <property type="evidence" value="ECO:0007669"/>
    <property type="project" value="UniProtKB-KW"/>
</dbReference>
<proteinExistence type="inferred from homology"/>
<evidence type="ECO:0000313" key="8">
    <source>
        <dbReference type="Proteomes" id="UP000305887"/>
    </source>
</evidence>
<dbReference type="GO" id="GO:0016787">
    <property type="term" value="F:hydrolase activity"/>
    <property type="evidence" value="ECO:0007669"/>
    <property type="project" value="UniProtKB-KW"/>
</dbReference>
<dbReference type="SMART" id="SM00849">
    <property type="entry name" value="Lactamase_B"/>
    <property type="match status" value="1"/>
</dbReference>
<dbReference type="RefSeq" id="WP_139077318.1">
    <property type="nucleotide sequence ID" value="NZ_VDFU01000014.1"/>
</dbReference>
<keyword evidence="8" id="KW-1185">Reference proteome</keyword>
<dbReference type="SUPFAM" id="SSF56281">
    <property type="entry name" value="Metallo-hydrolase/oxidoreductase"/>
    <property type="match status" value="1"/>
</dbReference>